<dbReference type="Proteomes" id="UP000317617">
    <property type="component" value="Unassembled WGS sequence"/>
</dbReference>
<dbReference type="SUPFAM" id="SSF159594">
    <property type="entry name" value="XCC0632-like"/>
    <property type="match status" value="1"/>
</dbReference>
<proteinExistence type="predicted"/>
<sequence>MTLSSSSRRLQASLPRRNLLLGAIGLGVMATTLTACSSGAGPTLYTLSVVPGQPAPGGPRFVEVRQPTIASGLDRDRIVTADTGYKLTVSPNDAWGDSLAGQISRTLAGDLAQRLPGTSVFAENDAVSTEPQAYVELSVTRFSAGPSGAVQIEAALSVKGAQAGAPDTSGQFYMQRVLVQAPAASLGTMGMVQALSQLLGQIADQAATQLRMMPPAPLGASAEPTPESVPKSRHPR</sequence>
<dbReference type="AlphaFoldDB" id="A0A4Y3TNX9"/>
<dbReference type="EMBL" id="BJMU01000011">
    <property type="protein sequence ID" value="GEB83453.1"/>
    <property type="molecule type" value="Genomic_DNA"/>
</dbReference>
<feature type="domain" description="ABC-type transport auxiliary lipoprotein component" evidence="2">
    <location>
        <begin position="45"/>
        <end position="207"/>
    </location>
</feature>
<dbReference type="Pfam" id="PF03886">
    <property type="entry name" value="ABC_trans_aux"/>
    <property type="match status" value="1"/>
</dbReference>
<evidence type="ECO:0000313" key="3">
    <source>
        <dbReference type="EMBL" id="GEB83453.1"/>
    </source>
</evidence>
<reference evidence="3 4" key="1">
    <citation type="submission" date="2019-06" db="EMBL/GenBank/DDBJ databases">
        <title>Whole genome shotgun sequence of Acetobacter orleanensis NBRC 13752.</title>
        <authorList>
            <person name="Hosoyama A."/>
            <person name="Uohara A."/>
            <person name="Ohji S."/>
            <person name="Ichikawa N."/>
        </authorList>
    </citation>
    <scope>NUCLEOTIDE SEQUENCE [LARGE SCALE GENOMIC DNA]</scope>
    <source>
        <strain evidence="3 4">NBRC 13752</strain>
    </source>
</reference>
<organism evidence="3 4">
    <name type="scientific">Acetobacter orleanensis</name>
    <dbReference type="NCBI Taxonomy" id="104099"/>
    <lineage>
        <taxon>Bacteria</taxon>
        <taxon>Pseudomonadati</taxon>
        <taxon>Pseudomonadota</taxon>
        <taxon>Alphaproteobacteria</taxon>
        <taxon>Acetobacterales</taxon>
        <taxon>Acetobacteraceae</taxon>
        <taxon>Acetobacter</taxon>
    </lineage>
</organism>
<feature type="region of interest" description="Disordered" evidence="1">
    <location>
        <begin position="215"/>
        <end position="236"/>
    </location>
</feature>
<evidence type="ECO:0000313" key="4">
    <source>
        <dbReference type="Proteomes" id="UP000317617"/>
    </source>
</evidence>
<dbReference type="OrthoDB" id="7064073at2"/>
<evidence type="ECO:0000256" key="1">
    <source>
        <dbReference type="SAM" id="MobiDB-lite"/>
    </source>
</evidence>
<dbReference type="InterPro" id="IPR005586">
    <property type="entry name" value="ABC_trans_aux"/>
</dbReference>
<dbReference type="Gene3D" id="3.40.50.10610">
    <property type="entry name" value="ABC-type transport auxiliary lipoprotein component"/>
    <property type="match status" value="1"/>
</dbReference>
<accession>A0A4Y3TNX9</accession>
<evidence type="ECO:0000259" key="2">
    <source>
        <dbReference type="Pfam" id="PF03886"/>
    </source>
</evidence>
<name>A0A4Y3TNX9_9PROT</name>
<dbReference type="STRING" id="104099.AD949_09790"/>
<keyword evidence="4" id="KW-1185">Reference proteome</keyword>
<protein>
    <recommendedName>
        <fullName evidence="2">ABC-type transport auxiliary lipoprotein component domain-containing protein</fullName>
    </recommendedName>
</protein>
<comment type="caution">
    <text evidence="3">The sequence shown here is derived from an EMBL/GenBank/DDBJ whole genome shotgun (WGS) entry which is preliminary data.</text>
</comment>
<dbReference type="RefSeq" id="WP_082064611.1">
    <property type="nucleotide sequence ID" value="NZ_BJMU01000011.1"/>
</dbReference>
<gene>
    <name evidence="3" type="ORF">AOR01nite_19300</name>
</gene>